<dbReference type="RefSeq" id="XP_033460560.1">
    <property type="nucleotide sequence ID" value="XM_033606402.1"/>
</dbReference>
<evidence type="ECO:0000313" key="2">
    <source>
        <dbReference type="Proteomes" id="UP000504637"/>
    </source>
</evidence>
<dbReference type="GeneID" id="54364202"/>
<feature type="compositionally biased region" description="Polar residues" evidence="1">
    <location>
        <begin position="157"/>
        <end position="170"/>
    </location>
</feature>
<name>A0A6J3M7J8_9PEZI</name>
<dbReference type="AlphaFoldDB" id="A0A6J3M7J8"/>
<dbReference type="Proteomes" id="UP000504637">
    <property type="component" value="Unplaced"/>
</dbReference>
<protein>
    <submittedName>
        <fullName evidence="3">Uncharacterized protein</fullName>
    </submittedName>
</protein>
<feature type="region of interest" description="Disordered" evidence="1">
    <location>
        <begin position="1"/>
        <end position="23"/>
    </location>
</feature>
<dbReference type="PANTHER" id="PTHR39610:SF2">
    <property type="entry name" value="BZIP DOMAIN-CONTAINING PROTEIN"/>
    <property type="match status" value="1"/>
</dbReference>
<evidence type="ECO:0000313" key="3">
    <source>
        <dbReference type="RefSeq" id="XP_033460560.1"/>
    </source>
</evidence>
<feature type="compositionally biased region" description="Polar residues" evidence="1">
    <location>
        <begin position="49"/>
        <end position="59"/>
    </location>
</feature>
<reference evidence="3" key="1">
    <citation type="submission" date="2020-01" db="EMBL/GenBank/DDBJ databases">
        <authorList>
            <consortium name="DOE Joint Genome Institute"/>
            <person name="Haridas S."/>
            <person name="Albert R."/>
            <person name="Binder M."/>
            <person name="Bloem J."/>
            <person name="Labutti K."/>
            <person name="Salamov A."/>
            <person name="Andreopoulos B."/>
            <person name="Baker S.E."/>
            <person name="Barry K."/>
            <person name="Bills G."/>
            <person name="Bluhm B.H."/>
            <person name="Cannon C."/>
            <person name="Castanera R."/>
            <person name="Culley D.E."/>
            <person name="Daum C."/>
            <person name="Ezra D."/>
            <person name="Gonzalez J.B."/>
            <person name="Henrissat B."/>
            <person name="Kuo A."/>
            <person name="Liang C."/>
            <person name="Lipzen A."/>
            <person name="Lutzoni F."/>
            <person name="Magnuson J."/>
            <person name="Mondo S."/>
            <person name="Nolan M."/>
            <person name="Ohm R."/>
            <person name="Pangilinan J."/>
            <person name="Park H.-J."/>
            <person name="Ramirez L."/>
            <person name="Alfaro M."/>
            <person name="Sun H."/>
            <person name="Tritt A."/>
            <person name="Yoshinaga Y."/>
            <person name="Zwiers L.-H."/>
            <person name="Turgeon B.G."/>
            <person name="Goodwin S.B."/>
            <person name="Spatafora J.W."/>
            <person name="Crous P.W."/>
            <person name="Grigoriev I.V."/>
        </authorList>
    </citation>
    <scope>NUCLEOTIDE SEQUENCE</scope>
    <source>
        <strain evidence="3">CBS 342.82</strain>
    </source>
</reference>
<reference evidence="3" key="2">
    <citation type="submission" date="2020-04" db="EMBL/GenBank/DDBJ databases">
        <authorList>
            <consortium name="NCBI Genome Project"/>
        </authorList>
    </citation>
    <scope>NUCLEOTIDE SEQUENCE</scope>
    <source>
        <strain evidence="3">CBS 342.82</strain>
    </source>
</reference>
<feature type="region of interest" description="Disordered" evidence="1">
    <location>
        <begin position="41"/>
        <end position="79"/>
    </location>
</feature>
<dbReference type="OrthoDB" id="5407781at2759"/>
<organism evidence="3">
    <name type="scientific">Dissoconium aciculare CBS 342.82</name>
    <dbReference type="NCBI Taxonomy" id="1314786"/>
    <lineage>
        <taxon>Eukaryota</taxon>
        <taxon>Fungi</taxon>
        <taxon>Dikarya</taxon>
        <taxon>Ascomycota</taxon>
        <taxon>Pezizomycotina</taxon>
        <taxon>Dothideomycetes</taxon>
        <taxon>Dothideomycetidae</taxon>
        <taxon>Mycosphaerellales</taxon>
        <taxon>Dissoconiaceae</taxon>
        <taxon>Dissoconium</taxon>
    </lineage>
</organism>
<feature type="compositionally biased region" description="Low complexity" evidence="1">
    <location>
        <begin position="142"/>
        <end position="151"/>
    </location>
</feature>
<gene>
    <name evidence="3" type="ORF">K489DRAFT_388287</name>
</gene>
<keyword evidence="2" id="KW-1185">Reference proteome</keyword>
<proteinExistence type="predicted"/>
<accession>A0A6J3M7J8</accession>
<sequence length="214" mass="23917">MSPDINSITTASAPTRDTRMTTQGTSDISLTTVFAAINNPAIPAPGEMQPSTISHSGSPTRRRRSFALHPTQAQHRRQPSLGELHQELENEQEAQVNRLLHMIRLQQDELDTLRRQRDDQHGLSFSATELAGIFTSQNVPPSSSRSSTRFSIPGPRSQDTSPHSMRLSESTTLATDRALLEITRDESAFYQAETQSLTRENQMLKLRIRELGKL</sequence>
<feature type="region of interest" description="Disordered" evidence="1">
    <location>
        <begin position="136"/>
        <end position="170"/>
    </location>
</feature>
<reference evidence="3" key="3">
    <citation type="submission" date="2025-08" db="UniProtKB">
        <authorList>
            <consortium name="RefSeq"/>
        </authorList>
    </citation>
    <scope>IDENTIFICATION</scope>
    <source>
        <strain evidence="3">CBS 342.82</strain>
    </source>
</reference>
<dbReference type="PANTHER" id="PTHR39610">
    <property type="entry name" value="BZIP DOMAIN-CONTAINING PROTEIN-RELATED"/>
    <property type="match status" value="1"/>
</dbReference>
<evidence type="ECO:0000256" key="1">
    <source>
        <dbReference type="SAM" id="MobiDB-lite"/>
    </source>
</evidence>